<evidence type="ECO:0000313" key="9">
    <source>
        <dbReference type="Proteomes" id="UP000886748"/>
    </source>
</evidence>
<feature type="binding site" evidence="7">
    <location>
        <position position="21"/>
    </location>
    <ligand>
        <name>substrate</name>
    </ligand>
</feature>
<dbReference type="PIRSF" id="PIRSF006118">
    <property type="entry name" value="KDO8-P_Ptase"/>
    <property type="match status" value="1"/>
</dbReference>
<dbReference type="EMBL" id="DVOD01000072">
    <property type="protein sequence ID" value="HIU93487.1"/>
    <property type="molecule type" value="Genomic_DNA"/>
</dbReference>
<dbReference type="Proteomes" id="UP000886748">
    <property type="component" value="Unassembled WGS sequence"/>
</dbReference>
<evidence type="ECO:0000256" key="5">
    <source>
        <dbReference type="ARBA" id="ARBA00022801"/>
    </source>
</evidence>
<keyword evidence="5 8" id="KW-0378">Hydrolase</keyword>
<dbReference type="InterPro" id="IPR036412">
    <property type="entry name" value="HAD-like_sf"/>
</dbReference>
<sequence>MYSEELVQKAAKVKAAVFDVDGVMTDASLTFDENGVEYKTFNAKDGQGVILLNKAGIVTAIITARENGTVRYRFKNLGMTKLYEGCKNKIAALRDFMEEFNLKPEEIAYMGDDLPDICVLKTVGLPCCPNDAVDEVREHALFISSKNGGRGAVREMCNFILKSTGKYEQVVSEIINRK</sequence>
<protein>
    <submittedName>
        <fullName evidence="8">HAD hydrolase family protein</fullName>
    </submittedName>
</protein>
<reference evidence="8" key="2">
    <citation type="journal article" date="2021" name="PeerJ">
        <title>Extensive microbial diversity within the chicken gut microbiome revealed by metagenomics and culture.</title>
        <authorList>
            <person name="Gilroy R."/>
            <person name="Ravi A."/>
            <person name="Getino M."/>
            <person name="Pursley I."/>
            <person name="Horton D.L."/>
            <person name="Alikhan N.F."/>
            <person name="Baker D."/>
            <person name="Gharbi K."/>
            <person name="Hall N."/>
            <person name="Watson M."/>
            <person name="Adriaenssens E.M."/>
            <person name="Foster-Nyarko E."/>
            <person name="Jarju S."/>
            <person name="Secka A."/>
            <person name="Antonio M."/>
            <person name="Oren A."/>
            <person name="Chaudhuri R.R."/>
            <person name="La Ragione R."/>
            <person name="Hildebrand F."/>
            <person name="Pallen M.J."/>
        </authorList>
    </citation>
    <scope>NUCLEOTIDE SEQUENCE</scope>
    <source>
        <strain evidence="8">CHK154-7741</strain>
    </source>
</reference>
<evidence type="ECO:0000256" key="7">
    <source>
        <dbReference type="PIRSR" id="PIRSR006118-2"/>
    </source>
</evidence>
<evidence type="ECO:0000313" key="8">
    <source>
        <dbReference type="EMBL" id="HIU93487.1"/>
    </source>
</evidence>
<dbReference type="SUPFAM" id="SSF56784">
    <property type="entry name" value="HAD-like"/>
    <property type="match status" value="1"/>
</dbReference>
<dbReference type="InterPro" id="IPR050793">
    <property type="entry name" value="CMP-NeuNAc_synthase"/>
</dbReference>
<dbReference type="SFLD" id="SFLDS00003">
    <property type="entry name" value="Haloacid_Dehalogenase"/>
    <property type="match status" value="1"/>
</dbReference>
<organism evidence="8 9">
    <name type="scientific">Candidatus Limenecus avicola</name>
    <dbReference type="NCBI Taxonomy" id="2840847"/>
    <lineage>
        <taxon>Bacteria</taxon>
        <taxon>Bacillati</taxon>
        <taxon>Bacillota</taxon>
        <taxon>Clostridia</taxon>
        <taxon>Eubacteriales</taxon>
        <taxon>Clostridiaceae</taxon>
        <taxon>Clostridiaceae incertae sedis</taxon>
        <taxon>Candidatus Limenecus</taxon>
    </lineage>
</organism>
<dbReference type="InterPro" id="IPR010023">
    <property type="entry name" value="KdsC_fam"/>
</dbReference>
<dbReference type="CDD" id="cd01630">
    <property type="entry name" value="HAD_KDO-like"/>
    <property type="match status" value="1"/>
</dbReference>
<comment type="caution">
    <text evidence="8">The sequence shown here is derived from an EMBL/GenBank/DDBJ whole genome shotgun (WGS) entry which is preliminary data.</text>
</comment>
<dbReference type="GO" id="GO:0016788">
    <property type="term" value="F:hydrolase activity, acting on ester bonds"/>
    <property type="evidence" value="ECO:0007669"/>
    <property type="project" value="InterPro"/>
</dbReference>
<comment type="cofactor">
    <cofactor evidence="1 7">
        <name>Mg(2+)</name>
        <dbReference type="ChEBI" id="CHEBI:18420"/>
    </cofactor>
</comment>
<dbReference type="SFLD" id="SFLDG01138">
    <property type="entry name" value="C1.6.2:_Deoxy-d-mannose-octulo"/>
    <property type="match status" value="1"/>
</dbReference>
<keyword evidence="6 7" id="KW-0460">Magnesium</keyword>
<feature type="binding site" evidence="7">
    <location>
        <position position="112"/>
    </location>
    <ligand>
        <name>Mg(2+)</name>
        <dbReference type="ChEBI" id="CHEBI:18420"/>
    </ligand>
</feature>
<gene>
    <name evidence="8" type="ORF">IAD26_10215</name>
</gene>
<dbReference type="PANTHER" id="PTHR21485">
    <property type="entry name" value="HAD SUPERFAMILY MEMBERS CMAS AND KDSC"/>
    <property type="match status" value="1"/>
</dbReference>
<evidence type="ECO:0000256" key="3">
    <source>
        <dbReference type="ARBA" id="ARBA00011881"/>
    </source>
</evidence>
<dbReference type="GO" id="GO:0008781">
    <property type="term" value="F:N-acylneuraminate cytidylyltransferase activity"/>
    <property type="evidence" value="ECO:0007669"/>
    <property type="project" value="TreeGrafter"/>
</dbReference>
<dbReference type="InterPro" id="IPR023214">
    <property type="entry name" value="HAD_sf"/>
</dbReference>
<evidence type="ECO:0000256" key="4">
    <source>
        <dbReference type="ARBA" id="ARBA00022723"/>
    </source>
</evidence>
<proteinExistence type="inferred from homology"/>
<dbReference type="FunFam" id="3.40.50.1000:FF:000029">
    <property type="entry name" value="3-deoxy-D-manno-octulosonate 8-phosphate phosphatase KdsC"/>
    <property type="match status" value="1"/>
</dbReference>
<evidence type="ECO:0000256" key="6">
    <source>
        <dbReference type="ARBA" id="ARBA00022842"/>
    </source>
</evidence>
<dbReference type="GO" id="GO:0046872">
    <property type="term" value="F:metal ion binding"/>
    <property type="evidence" value="ECO:0007669"/>
    <property type="project" value="UniProtKB-KW"/>
</dbReference>
<accession>A0A9D1N2C5</accession>
<dbReference type="AlphaFoldDB" id="A0A9D1N2C5"/>
<comment type="subunit">
    <text evidence="3">Homotetramer.</text>
</comment>
<feature type="binding site" evidence="7">
    <location>
        <position position="19"/>
    </location>
    <ligand>
        <name>Mg(2+)</name>
        <dbReference type="ChEBI" id="CHEBI:18420"/>
    </ligand>
</feature>
<evidence type="ECO:0000256" key="2">
    <source>
        <dbReference type="ARBA" id="ARBA00005893"/>
    </source>
</evidence>
<dbReference type="Gene3D" id="3.40.50.1000">
    <property type="entry name" value="HAD superfamily/HAD-like"/>
    <property type="match status" value="1"/>
</dbReference>
<reference evidence="8" key="1">
    <citation type="submission" date="2020-10" db="EMBL/GenBank/DDBJ databases">
        <authorList>
            <person name="Gilroy R."/>
        </authorList>
    </citation>
    <scope>NUCLEOTIDE SEQUENCE</scope>
    <source>
        <strain evidence="8">CHK154-7741</strain>
    </source>
</reference>
<dbReference type="SFLD" id="SFLDG01136">
    <property type="entry name" value="C1.6:_Phosphoserine_Phosphatas"/>
    <property type="match status" value="1"/>
</dbReference>
<keyword evidence="4 7" id="KW-0479">Metal-binding</keyword>
<dbReference type="Pfam" id="PF08282">
    <property type="entry name" value="Hydrolase_3"/>
    <property type="match status" value="1"/>
</dbReference>
<name>A0A9D1N2C5_9CLOT</name>
<comment type="similarity">
    <text evidence="2">Belongs to the KdsC family.</text>
</comment>
<dbReference type="NCBIfam" id="TIGR01670">
    <property type="entry name" value="KdsC-phosphatas"/>
    <property type="match status" value="1"/>
</dbReference>
<evidence type="ECO:0000256" key="1">
    <source>
        <dbReference type="ARBA" id="ARBA00001946"/>
    </source>
</evidence>
<dbReference type="PANTHER" id="PTHR21485:SF3">
    <property type="entry name" value="N-ACYLNEURAMINATE CYTIDYLYLTRANSFERASE"/>
    <property type="match status" value="1"/>
</dbReference>